<evidence type="ECO:0000313" key="9">
    <source>
        <dbReference type="Proteomes" id="UP000768180"/>
    </source>
</evidence>
<reference evidence="6" key="3">
    <citation type="submission" date="2020-02" db="EMBL/GenBank/DDBJ databases">
        <authorList>
            <person name="Littmann E."/>
            <person name="Sorbara M."/>
        </authorList>
    </citation>
    <scope>NUCLEOTIDE SEQUENCE</scope>
    <source>
        <strain evidence="6">MSK.14.54</strain>
    </source>
</reference>
<keyword evidence="9" id="KW-1185">Reference proteome</keyword>
<dbReference type="Proteomes" id="UP001199915">
    <property type="component" value="Unassembled WGS sequence"/>
</dbReference>
<feature type="transmembrane region" description="Helical" evidence="1">
    <location>
        <begin position="17"/>
        <end position="40"/>
    </location>
</feature>
<evidence type="ECO:0000313" key="3">
    <source>
        <dbReference type="EMBL" id="CUO79851.1"/>
    </source>
</evidence>
<evidence type="ECO:0000313" key="5">
    <source>
        <dbReference type="EMBL" id="MCG4766192.1"/>
    </source>
</evidence>
<feature type="transmembrane region" description="Helical" evidence="1">
    <location>
        <begin position="47"/>
        <end position="67"/>
    </location>
</feature>
<keyword evidence="1" id="KW-0472">Membrane</keyword>
<evidence type="ECO:0000313" key="6">
    <source>
        <dbReference type="EMBL" id="NSE16399.1"/>
    </source>
</evidence>
<reference evidence="4" key="4">
    <citation type="submission" date="2021-02" db="EMBL/GenBank/DDBJ databases">
        <title>Metagenome-assembled genomes from human diarrheal sample B26.</title>
        <authorList>
            <person name="Ateba T.P."/>
            <person name="Alayande K.A."/>
            <person name="Mwanza M."/>
        </authorList>
    </citation>
    <scope>NUCLEOTIDE SEQUENCE</scope>
    <source>
        <strain evidence="4">06WH</strain>
    </source>
</reference>
<reference evidence="6 9" key="2">
    <citation type="journal article" date="2020" name="Cell Host Microbe">
        <title>Functional and Genomic Variation between Human-Derived Isolates of Lachnospiraceae Reveals Inter- and Intra-Species Diversity.</title>
        <authorList>
            <person name="Sorbara M.T."/>
            <person name="Littmann E.R."/>
            <person name="Fontana E."/>
            <person name="Moody T.U."/>
            <person name="Kohout C.E."/>
            <person name="Gjonbalaj M."/>
            <person name="Eaton V."/>
            <person name="Seok R."/>
            <person name="Leiner I.M."/>
            <person name="Pamer E.G."/>
        </authorList>
    </citation>
    <scope>NUCLEOTIDE SEQUENCE [LARGE SCALE GENOMIC DNA]</scope>
    <source>
        <strain evidence="6 9">MSK.14.54</strain>
    </source>
</reference>
<evidence type="ECO:0000313" key="7">
    <source>
        <dbReference type="Proteomes" id="UP000095706"/>
    </source>
</evidence>
<dbReference type="EMBL" id="CYYV01000007">
    <property type="protein sequence ID" value="CUO27549.1"/>
    <property type="molecule type" value="Genomic_DNA"/>
</dbReference>
<dbReference type="Proteomes" id="UP000095706">
    <property type="component" value="Unassembled WGS sequence"/>
</dbReference>
<protein>
    <submittedName>
        <fullName evidence="3">Uncharacterized protein</fullName>
    </submittedName>
</protein>
<evidence type="ECO:0000313" key="4">
    <source>
        <dbReference type="EMBL" id="MBN2953461.1"/>
    </source>
</evidence>
<dbReference type="Proteomes" id="UP000095709">
    <property type="component" value="Unassembled WGS sequence"/>
</dbReference>
<feature type="transmembrane region" description="Helical" evidence="1">
    <location>
        <begin position="79"/>
        <end position="98"/>
    </location>
</feature>
<name>A0A174I056_9FIRM</name>
<evidence type="ECO:0000313" key="2">
    <source>
        <dbReference type="EMBL" id="CUO27549.1"/>
    </source>
</evidence>
<proteinExistence type="predicted"/>
<organism evidence="3 8">
    <name type="scientific">Fusicatenibacter saccharivorans</name>
    <dbReference type="NCBI Taxonomy" id="1150298"/>
    <lineage>
        <taxon>Bacteria</taxon>
        <taxon>Bacillati</taxon>
        <taxon>Bacillota</taxon>
        <taxon>Clostridia</taxon>
        <taxon>Lachnospirales</taxon>
        <taxon>Lachnospiraceae</taxon>
        <taxon>Fusicatenibacter</taxon>
    </lineage>
</organism>
<dbReference type="EMBL" id="CZAL01000002">
    <property type="protein sequence ID" value="CUO79851.1"/>
    <property type="molecule type" value="Genomic_DNA"/>
</dbReference>
<reference evidence="5" key="5">
    <citation type="submission" date="2022-01" db="EMBL/GenBank/DDBJ databases">
        <title>Collection of gut derived symbiotic bacterial strains cultured from healthy donors.</title>
        <authorList>
            <person name="Lin H."/>
            <person name="Kohout C."/>
            <person name="Waligurski E."/>
            <person name="Pamer E.G."/>
        </authorList>
    </citation>
    <scope>NUCLEOTIDE SEQUENCE</scope>
    <source>
        <strain evidence="5">DFI.5.49</strain>
    </source>
</reference>
<keyword evidence="1" id="KW-1133">Transmembrane helix</keyword>
<accession>A0A174I056</accession>
<dbReference type="GeneID" id="79856252"/>
<evidence type="ECO:0000256" key="1">
    <source>
        <dbReference type="SAM" id="Phobius"/>
    </source>
</evidence>
<dbReference type="EMBL" id="JAAITQ010000012">
    <property type="protein sequence ID" value="NSE16399.1"/>
    <property type="molecule type" value="Genomic_DNA"/>
</dbReference>
<feature type="transmembrane region" description="Helical" evidence="1">
    <location>
        <begin position="110"/>
        <end position="133"/>
    </location>
</feature>
<keyword evidence="1" id="KW-0812">Transmembrane</keyword>
<dbReference type="Proteomes" id="UP000768180">
    <property type="component" value="Unassembled WGS sequence"/>
</dbReference>
<dbReference type="AlphaFoldDB" id="A0A174I056"/>
<dbReference type="EMBL" id="JAKNFS010000015">
    <property type="protein sequence ID" value="MCG4766192.1"/>
    <property type="molecule type" value="Genomic_DNA"/>
</dbReference>
<reference evidence="7 8" key="1">
    <citation type="submission" date="2015-09" db="EMBL/GenBank/DDBJ databases">
        <authorList>
            <consortium name="Pathogen Informatics"/>
        </authorList>
    </citation>
    <scope>NUCLEOTIDE SEQUENCE [LARGE SCALE GENOMIC DNA]</scope>
    <source>
        <strain evidence="2 7">2789STDY5608849</strain>
        <strain evidence="3 8">2789STDY5834885</strain>
    </source>
</reference>
<dbReference type="EMBL" id="JAFHBD010000032">
    <property type="protein sequence ID" value="MBN2953461.1"/>
    <property type="molecule type" value="Genomic_DNA"/>
</dbReference>
<sequence>MGGINLNESGLDFVRQVFVTFGGNTTVLTLFLLSVLYLALKGKKEERYVFVTTAVFLAFTVYNPFAVKYILGKLGMVNVYYRFFWILPMVLTIGYACTKVVGGQKKGWRRYLTAAALAAVICFGGNSVLAGGLPKLPDNQYKMPDDLLAVCTVLHEEAGEGTVRVVFEPDFNLIVRQYDASFELVLDRDMVLTYQGSNTVSTDALTEQEIEDETKILQIITQMDLSLDQKEFYRSLREMNAEYIVLSSSSAAVSYVETAGCIPVREVEGHIIFRVEEK</sequence>
<dbReference type="Proteomes" id="UP000737612">
    <property type="component" value="Unassembled WGS sequence"/>
</dbReference>
<evidence type="ECO:0000313" key="8">
    <source>
        <dbReference type="Proteomes" id="UP000095709"/>
    </source>
</evidence>
<dbReference type="RefSeq" id="WP_055227571.1">
    <property type="nucleotide sequence ID" value="NZ_CABJFB010000002.1"/>
</dbReference>
<gene>
    <name evidence="2" type="ORF">ERS852406_01622</name>
    <name evidence="3" type="ORF">ERS852498_00507</name>
    <name evidence="6" type="ORF">G5B05_08260</name>
    <name evidence="4" type="ORF">JTJ23_07640</name>
    <name evidence="5" type="ORF">L0N21_11840</name>
</gene>